<dbReference type="GO" id="GO:0047661">
    <property type="term" value="F:amino-acid racemase activity"/>
    <property type="evidence" value="ECO:0007669"/>
    <property type="project" value="InterPro"/>
</dbReference>
<dbReference type="InterPro" id="IPR001920">
    <property type="entry name" value="Asp/Glu_race"/>
</dbReference>
<proteinExistence type="predicted"/>
<organism evidence="1 2">
    <name type="scientific">Anaerococcus porci</name>
    <dbReference type="NCBI Taxonomy" id="2652269"/>
    <lineage>
        <taxon>Bacteria</taxon>
        <taxon>Bacillati</taxon>
        <taxon>Bacillota</taxon>
        <taxon>Tissierellia</taxon>
        <taxon>Tissierellales</taxon>
        <taxon>Peptoniphilaceae</taxon>
        <taxon>Anaerococcus</taxon>
    </lineage>
</organism>
<protein>
    <submittedName>
        <fullName evidence="1">Hydantoin racemase</fullName>
    </submittedName>
</protein>
<name>A0A6N7VQ99_9FIRM</name>
<dbReference type="AlphaFoldDB" id="A0A6N7VQ99"/>
<keyword evidence="2" id="KW-1185">Reference proteome</keyword>
<dbReference type="Pfam" id="PF01177">
    <property type="entry name" value="Asp_Glu_race"/>
    <property type="match status" value="1"/>
</dbReference>
<sequence>MYKIGLVRVLSNFDKNFMNSHGRIIEKNFPNIEVESMAIKDQSEGIHDEETEIIAIPKIIELVKENYTDKDAVIISCAGDPALQELRKEVKVPVIGAGESASLVSKIYGKKVGVVGITKKVPKSYKMIIGDDIVGKPYIEGIENTLDLMKDFGRERALKHCHNLKSLGAEVLVFACTGLSTIKIAPYIEKEIGLKVVDCVYAEGLMAYGACIRRNFYEKIK</sequence>
<dbReference type="RefSeq" id="WP_154538902.1">
    <property type="nucleotide sequence ID" value="NZ_VULQ01000001.1"/>
</dbReference>
<dbReference type="EMBL" id="VULQ01000001">
    <property type="protein sequence ID" value="MSS77052.1"/>
    <property type="molecule type" value="Genomic_DNA"/>
</dbReference>
<evidence type="ECO:0000313" key="1">
    <source>
        <dbReference type="EMBL" id="MSS77052.1"/>
    </source>
</evidence>
<accession>A0A6N7VQ99</accession>
<gene>
    <name evidence="1" type="ORF">FYJ26_01150</name>
</gene>
<comment type="caution">
    <text evidence="1">The sequence shown here is derived from an EMBL/GenBank/DDBJ whole genome shotgun (WGS) entry which is preliminary data.</text>
</comment>
<dbReference type="InterPro" id="IPR015942">
    <property type="entry name" value="Asp/Glu/hydantoin_racemase"/>
</dbReference>
<reference evidence="1 2" key="1">
    <citation type="submission" date="2019-08" db="EMBL/GenBank/DDBJ databases">
        <title>In-depth cultivation of the pig gut microbiome towards novel bacterial diversity and tailored functional studies.</title>
        <authorList>
            <person name="Wylensek D."/>
            <person name="Hitch T.C.A."/>
            <person name="Clavel T."/>
        </authorList>
    </citation>
    <scope>NUCLEOTIDE SEQUENCE [LARGE SCALE GENOMIC DNA]</scope>
    <source>
        <strain evidence="1 2">WCA-380-WT-2B</strain>
    </source>
</reference>
<dbReference type="Proteomes" id="UP000441925">
    <property type="component" value="Unassembled WGS sequence"/>
</dbReference>
<evidence type="ECO:0000313" key="2">
    <source>
        <dbReference type="Proteomes" id="UP000441925"/>
    </source>
</evidence>
<dbReference type="Gene3D" id="3.40.50.1860">
    <property type="match status" value="2"/>
</dbReference>